<reference evidence="2 3" key="1">
    <citation type="submission" date="2024-06" db="EMBL/GenBank/DDBJ databases">
        <title>A chromosome level genome sequence of Diviner's sage (Salvia divinorum).</title>
        <authorList>
            <person name="Ford S.A."/>
            <person name="Ro D.-K."/>
            <person name="Ness R.W."/>
            <person name="Phillips M.A."/>
        </authorList>
    </citation>
    <scope>NUCLEOTIDE SEQUENCE [LARGE SCALE GENOMIC DNA]</scope>
    <source>
        <strain evidence="2">SAF-2024a</strain>
        <tissue evidence="2">Leaf</tissue>
    </source>
</reference>
<dbReference type="Proteomes" id="UP001567538">
    <property type="component" value="Unassembled WGS sequence"/>
</dbReference>
<dbReference type="PANTHER" id="PTHR33676">
    <property type="entry name" value="COLD REGULATED PROTEIN 27"/>
    <property type="match status" value="1"/>
</dbReference>
<accession>A0ABD1FS06</accession>
<keyword evidence="3" id="KW-1185">Reference proteome</keyword>
<evidence type="ECO:0000313" key="2">
    <source>
        <dbReference type="EMBL" id="KAL1534621.1"/>
    </source>
</evidence>
<organism evidence="2 3">
    <name type="scientific">Salvia divinorum</name>
    <name type="common">Maria pastora</name>
    <name type="synonym">Diviner's sage</name>
    <dbReference type="NCBI Taxonomy" id="28513"/>
    <lineage>
        <taxon>Eukaryota</taxon>
        <taxon>Viridiplantae</taxon>
        <taxon>Streptophyta</taxon>
        <taxon>Embryophyta</taxon>
        <taxon>Tracheophyta</taxon>
        <taxon>Spermatophyta</taxon>
        <taxon>Magnoliopsida</taxon>
        <taxon>eudicotyledons</taxon>
        <taxon>Gunneridae</taxon>
        <taxon>Pentapetalae</taxon>
        <taxon>asterids</taxon>
        <taxon>lamiids</taxon>
        <taxon>Lamiales</taxon>
        <taxon>Lamiaceae</taxon>
        <taxon>Nepetoideae</taxon>
        <taxon>Mentheae</taxon>
        <taxon>Salviinae</taxon>
        <taxon>Salvia</taxon>
        <taxon>Salvia subgen. Calosphace</taxon>
    </lineage>
</organism>
<evidence type="ECO:0000256" key="1">
    <source>
        <dbReference type="SAM" id="MobiDB-lite"/>
    </source>
</evidence>
<proteinExistence type="predicted"/>
<dbReference type="InterPro" id="IPR044678">
    <property type="entry name" value="COR27/28"/>
</dbReference>
<feature type="region of interest" description="Disordered" evidence="1">
    <location>
        <begin position="227"/>
        <end position="250"/>
    </location>
</feature>
<name>A0ABD1FS06_SALDI</name>
<protein>
    <submittedName>
        <fullName evidence="2">Cold-regulated protein 28-like isoform X1</fullName>
    </submittedName>
</protein>
<gene>
    <name evidence="2" type="ORF">AAHA92_30782</name>
</gene>
<dbReference type="AlphaFoldDB" id="A0ABD1FS06"/>
<sequence length="250" mass="28422">MEGNFDSETQHRPRLPPALDTVCDRRLNSDASSLTVENCEDPVRHSKNVTPDESTAWTNEKHNSYLYHLEMSFVKQLYQSKSVLARCSGHNLRDINVSRKHLTNASNQYDVSRNRCWQKRKLAAGGPTHSCTSAYYHVSLENKRTHHSKHGDVHYHPSLSKVSTSVKLIRTREQGEGMISHGTKTCSQDIIDSNREETGQNFSDEDYQNTLNSESQAKRLKIALEDGSHQDQIVPSISKECPPADYEQIK</sequence>
<dbReference type="EMBL" id="JBEAFC010000012">
    <property type="protein sequence ID" value="KAL1534621.1"/>
    <property type="molecule type" value="Genomic_DNA"/>
</dbReference>
<dbReference type="PANTHER" id="PTHR33676:SF14">
    <property type="match status" value="1"/>
</dbReference>
<evidence type="ECO:0000313" key="3">
    <source>
        <dbReference type="Proteomes" id="UP001567538"/>
    </source>
</evidence>
<comment type="caution">
    <text evidence="2">The sequence shown here is derived from an EMBL/GenBank/DDBJ whole genome shotgun (WGS) entry which is preliminary data.</text>
</comment>